<dbReference type="GeneID" id="91514121"/>
<accession>U5E697</accession>
<keyword evidence="4" id="KW-1185">Reference proteome</keyword>
<dbReference type="EMBL" id="BAFO02000031">
    <property type="protein sequence ID" value="GAD85402.1"/>
    <property type="molecule type" value="Genomic_DNA"/>
</dbReference>
<feature type="compositionally biased region" description="Gly residues" evidence="1">
    <location>
        <begin position="57"/>
        <end position="71"/>
    </location>
</feature>
<name>U5E697_NOCAS</name>
<dbReference type="AlphaFoldDB" id="U5E697"/>
<feature type="chain" id="PRO_5004659561" evidence="2">
    <location>
        <begin position="28"/>
        <end position="132"/>
    </location>
</feature>
<evidence type="ECO:0000256" key="2">
    <source>
        <dbReference type="SAM" id="SignalP"/>
    </source>
</evidence>
<comment type="caution">
    <text evidence="3">The sequence shown here is derived from an EMBL/GenBank/DDBJ whole genome shotgun (WGS) entry which is preliminary data.</text>
</comment>
<protein>
    <submittedName>
        <fullName evidence="3">Uncharacterized protein</fullName>
    </submittedName>
</protein>
<feature type="region of interest" description="Disordered" evidence="1">
    <location>
        <begin position="43"/>
        <end position="132"/>
    </location>
</feature>
<gene>
    <name evidence="3" type="ORF">NCAST_31_00960</name>
</gene>
<organism evidence="3 4">
    <name type="scientific">Nocardia asteroides NBRC 15531</name>
    <dbReference type="NCBI Taxonomy" id="1110697"/>
    <lineage>
        <taxon>Bacteria</taxon>
        <taxon>Bacillati</taxon>
        <taxon>Actinomycetota</taxon>
        <taxon>Actinomycetes</taxon>
        <taxon>Mycobacteriales</taxon>
        <taxon>Nocardiaceae</taxon>
        <taxon>Nocardia</taxon>
    </lineage>
</organism>
<evidence type="ECO:0000313" key="4">
    <source>
        <dbReference type="Proteomes" id="UP000017048"/>
    </source>
</evidence>
<evidence type="ECO:0000313" key="3">
    <source>
        <dbReference type="EMBL" id="GAD85402.1"/>
    </source>
</evidence>
<feature type="compositionally biased region" description="Gly residues" evidence="1">
    <location>
        <begin position="114"/>
        <end position="132"/>
    </location>
</feature>
<feature type="signal peptide" evidence="2">
    <location>
        <begin position="1"/>
        <end position="27"/>
    </location>
</feature>
<evidence type="ECO:0000256" key="1">
    <source>
        <dbReference type="SAM" id="MobiDB-lite"/>
    </source>
</evidence>
<keyword evidence="2" id="KW-0732">Signal</keyword>
<reference evidence="3 4" key="1">
    <citation type="journal article" date="2014" name="BMC Genomics">
        <title>Genome based analysis of type-I polyketide synthase and nonribosomal peptide synthetase gene clusters in seven strains of five representative Nocardia species.</title>
        <authorList>
            <person name="Komaki H."/>
            <person name="Ichikawa N."/>
            <person name="Hosoyama A."/>
            <person name="Takahashi-Nakaguchi A."/>
            <person name="Matsuzawa T."/>
            <person name="Suzuki K."/>
            <person name="Fujita N."/>
            <person name="Gonoi T."/>
        </authorList>
    </citation>
    <scope>NUCLEOTIDE SEQUENCE [LARGE SCALE GENOMIC DNA]</scope>
    <source>
        <strain evidence="3 4">NBRC 15531</strain>
    </source>
</reference>
<dbReference type="Proteomes" id="UP000017048">
    <property type="component" value="Unassembled WGS sequence"/>
</dbReference>
<proteinExistence type="predicted"/>
<feature type="compositionally biased region" description="Low complexity" evidence="1">
    <location>
        <begin position="92"/>
        <end position="101"/>
    </location>
</feature>
<dbReference type="RefSeq" id="WP_019049870.1">
    <property type="nucleotide sequence ID" value="NZ_BAFO02000031.1"/>
</dbReference>
<sequence length="132" mass="11972">MNKLRTLGIGLAVAAGIALFGAGTATAEETGSAESVTTILEALTSGSAGATDPTDPGTGGGTTDPGAGGGTTPTSKKSAIADEAETGSSDTLAAILEALSSGSGGGATDPTDPGTGGGTTDPGTGTGTGGGE</sequence>